<proteinExistence type="predicted"/>
<name>A0AAD7ESG0_9AGAR</name>
<accession>A0AAD7ESG0</accession>
<evidence type="ECO:0000256" key="2">
    <source>
        <dbReference type="SAM" id="Phobius"/>
    </source>
</evidence>
<dbReference type="AlphaFoldDB" id="A0AAD7ESG0"/>
<keyword evidence="4" id="KW-1185">Reference proteome</keyword>
<feature type="transmembrane region" description="Helical" evidence="2">
    <location>
        <begin position="15"/>
        <end position="34"/>
    </location>
</feature>
<feature type="compositionally biased region" description="Basic and acidic residues" evidence="1">
    <location>
        <begin position="86"/>
        <end position="104"/>
    </location>
</feature>
<protein>
    <submittedName>
        <fullName evidence="3">Uncharacterized protein</fullName>
    </submittedName>
</protein>
<keyword evidence="2" id="KW-0812">Transmembrane</keyword>
<dbReference type="EMBL" id="JARIHO010000017">
    <property type="protein sequence ID" value="KAJ7348521.1"/>
    <property type="molecule type" value="Genomic_DNA"/>
</dbReference>
<sequence length="104" mass="11219">MGKTISSTDTCHRLFLFRLIVPTAIPALLTYSHFGFIGPSYLLVCGAGIGAGPVCKAGLWVVGRNGMEAGAGAGRKWGRRAQLKGQEQDRRRGQYKGDKPAWVN</sequence>
<dbReference type="Proteomes" id="UP001218218">
    <property type="component" value="Unassembled WGS sequence"/>
</dbReference>
<keyword evidence="2" id="KW-0472">Membrane</keyword>
<gene>
    <name evidence="3" type="ORF">DFH08DRAFT_808256</name>
</gene>
<evidence type="ECO:0000313" key="3">
    <source>
        <dbReference type="EMBL" id="KAJ7348521.1"/>
    </source>
</evidence>
<evidence type="ECO:0000313" key="4">
    <source>
        <dbReference type="Proteomes" id="UP001218218"/>
    </source>
</evidence>
<feature type="transmembrane region" description="Helical" evidence="2">
    <location>
        <begin position="40"/>
        <end position="62"/>
    </location>
</feature>
<comment type="caution">
    <text evidence="3">The sequence shown here is derived from an EMBL/GenBank/DDBJ whole genome shotgun (WGS) entry which is preliminary data.</text>
</comment>
<evidence type="ECO:0000256" key="1">
    <source>
        <dbReference type="SAM" id="MobiDB-lite"/>
    </source>
</evidence>
<organism evidence="3 4">
    <name type="scientific">Mycena albidolilacea</name>
    <dbReference type="NCBI Taxonomy" id="1033008"/>
    <lineage>
        <taxon>Eukaryota</taxon>
        <taxon>Fungi</taxon>
        <taxon>Dikarya</taxon>
        <taxon>Basidiomycota</taxon>
        <taxon>Agaricomycotina</taxon>
        <taxon>Agaricomycetes</taxon>
        <taxon>Agaricomycetidae</taxon>
        <taxon>Agaricales</taxon>
        <taxon>Marasmiineae</taxon>
        <taxon>Mycenaceae</taxon>
        <taxon>Mycena</taxon>
    </lineage>
</organism>
<feature type="region of interest" description="Disordered" evidence="1">
    <location>
        <begin position="69"/>
        <end position="104"/>
    </location>
</feature>
<keyword evidence="2" id="KW-1133">Transmembrane helix</keyword>
<reference evidence="3" key="1">
    <citation type="submission" date="2023-03" db="EMBL/GenBank/DDBJ databases">
        <title>Massive genome expansion in bonnet fungi (Mycena s.s.) driven by repeated elements and novel gene families across ecological guilds.</title>
        <authorList>
            <consortium name="Lawrence Berkeley National Laboratory"/>
            <person name="Harder C.B."/>
            <person name="Miyauchi S."/>
            <person name="Viragh M."/>
            <person name="Kuo A."/>
            <person name="Thoen E."/>
            <person name="Andreopoulos B."/>
            <person name="Lu D."/>
            <person name="Skrede I."/>
            <person name="Drula E."/>
            <person name="Henrissat B."/>
            <person name="Morin E."/>
            <person name="Kohler A."/>
            <person name="Barry K."/>
            <person name="LaButti K."/>
            <person name="Morin E."/>
            <person name="Salamov A."/>
            <person name="Lipzen A."/>
            <person name="Mereny Z."/>
            <person name="Hegedus B."/>
            <person name="Baldrian P."/>
            <person name="Stursova M."/>
            <person name="Weitz H."/>
            <person name="Taylor A."/>
            <person name="Grigoriev I.V."/>
            <person name="Nagy L.G."/>
            <person name="Martin F."/>
            <person name="Kauserud H."/>
        </authorList>
    </citation>
    <scope>NUCLEOTIDE SEQUENCE</scope>
    <source>
        <strain evidence="3">CBHHK002</strain>
    </source>
</reference>